<gene>
    <name evidence="10" type="ORF">FisN_24Hh049</name>
</gene>
<dbReference type="GO" id="GO:0003676">
    <property type="term" value="F:nucleic acid binding"/>
    <property type="evidence" value="ECO:0007669"/>
    <property type="project" value="InterPro"/>
</dbReference>
<evidence type="ECO:0000313" key="11">
    <source>
        <dbReference type="Proteomes" id="UP000198406"/>
    </source>
</evidence>
<dbReference type="Pfam" id="PF01693">
    <property type="entry name" value="Cauli_VI"/>
    <property type="match status" value="1"/>
</dbReference>
<keyword evidence="7" id="KW-0378">Hydrolase</keyword>
<dbReference type="SUPFAM" id="SSF55658">
    <property type="entry name" value="L9 N-domain-like"/>
    <property type="match status" value="1"/>
</dbReference>
<dbReference type="GO" id="GO:0046872">
    <property type="term" value="F:metal ion binding"/>
    <property type="evidence" value="ECO:0007669"/>
    <property type="project" value="UniProtKB-KW"/>
</dbReference>
<dbReference type="GO" id="GO:0004523">
    <property type="term" value="F:RNA-DNA hybrid ribonuclease activity"/>
    <property type="evidence" value="ECO:0007669"/>
    <property type="project" value="UniProtKB-EC"/>
</dbReference>
<dbReference type="InParanoid" id="A0A1Z5JEP2"/>
<dbReference type="InterPro" id="IPR009027">
    <property type="entry name" value="Ribosomal_bL9/RNase_H1_N"/>
</dbReference>
<dbReference type="InterPro" id="IPR012337">
    <property type="entry name" value="RNaseH-like_sf"/>
</dbReference>
<dbReference type="PANTHER" id="PTHR46387:SF2">
    <property type="entry name" value="RIBONUCLEASE HI"/>
    <property type="match status" value="1"/>
</dbReference>
<evidence type="ECO:0000256" key="2">
    <source>
        <dbReference type="ARBA" id="ARBA00005300"/>
    </source>
</evidence>
<keyword evidence="8" id="KW-0460">Magnesium</keyword>
<keyword evidence="4" id="KW-0540">Nuclease</keyword>
<comment type="similarity">
    <text evidence="2">Belongs to the RNase H family.</text>
</comment>
<reference evidence="10 11" key="1">
    <citation type="journal article" date="2015" name="Plant Cell">
        <title>Oil accumulation by the oleaginous diatom Fistulifera solaris as revealed by the genome and transcriptome.</title>
        <authorList>
            <person name="Tanaka T."/>
            <person name="Maeda Y."/>
            <person name="Veluchamy A."/>
            <person name="Tanaka M."/>
            <person name="Abida H."/>
            <person name="Marechal E."/>
            <person name="Bowler C."/>
            <person name="Muto M."/>
            <person name="Sunaga Y."/>
            <person name="Tanaka M."/>
            <person name="Yoshino T."/>
            <person name="Taniguchi T."/>
            <person name="Fukuda Y."/>
            <person name="Nemoto M."/>
            <person name="Matsumoto M."/>
            <person name="Wong P.S."/>
            <person name="Aburatani S."/>
            <person name="Fujibuchi W."/>
        </authorList>
    </citation>
    <scope>NUCLEOTIDE SEQUENCE [LARGE SCALE GENOMIC DNA]</scope>
    <source>
        <strain evidence="10 11">JPCC DA0580</strain>
    </source>
</reference>
<keyword evidence="5" id="KW-0479">Metal-binding</keyword>
<dbReference type="InterPro" id="IPR002156">
    <property type="entry name" value="RNaseH_domain"/>
</dbReference>
<dbReference type="AlphaFoldDB" id="A0A1Z5JEP2"/>
<dbReference type="FunFam" id="3.40.970.10:FF:000001">
    <property type="entry name" value="Ribonuclease H1"/>
    <property type="match status" value="1"/>
</dbReference>
<dbReference type="PROSITE" id="PS50879">
    <property type="entry name" value="RNASE_H_1"/>
    <property type="match status" value="1"/>
</dbReference>
<dbReference type="Gene3D" id="3.30.420.10">
    <property type="entry name" value="Ribonuclease H-like superfamily/Ribonuclease H"/>
    <property type="match status" value="1"/>
</dbReference>
<evidence type="ECO:0000256" key="6">
    <source>
        <dbReference type="ARBA" id="ARBA00022759"/>
    </source>
</evidence>
<name>A0A1Z5JEP2_FISSO</name>
<sequence length="256" mass="28822">MGNKDKKRFYAVARGHSTGIFRSWQQCEAQVKGYSGASFKGFATEQEAQNFLRMNGCTESHKSSDADRTTAKRYTEAAASITQRKRPRSADAPQVIIAIQFDGGSRGNPGRAGSGAVVRITQQTPSSASDNSATTQWQTKTWHARSFVPMSATNNEAEYNGVIVGLSIAAEELRKLHPNAERTFSVELHIQGDSNLVIQQMQKQWKVNKESLKPYFEEAMRLLEEEIQPEECTMLHVYRSDNRLADPRQRSNEYRK</sequence>
<dbReference type="CDD" id="cd09279">
    <property type="entry name" value="RNase_HI_like"/>
    <property type="match status" value="1"/>
</dbReference>
<dbReference type="InterPro" id="IPR036397">
    <property type="entry name" value="RNaseH_sf"/>
</dbReference>
<dbReference type="OrthoDB" id="1938096at2759"/>
<evidence type="ECO:0000259" key="9">
    <source>
        <dbReference type="PROSITE" id="PS50879"/>
    </source>
</evidence>
<dbReference type="InterPro" id="IPR011320">
    <property type="entry name" value="RNase_H1_N"/>
</dbReference>
<evidence type="ECO:0000256" key="1">
    <source>
        <dbReference type="ARBA" id="ARBA00001946"/>
    </source>
</evidence>
<dbReference type="EMBL" id="BDSP01000052">
    <property type="protein sequence ID" value="GAX12475.1"/>
    <property type="molecule type" value="Genomic_DNA"/>
</dbReference>
<evidence type="ECO:0000256" key="7">
    <source>
        <dbReference type="ARBA" id="ARBA00022801"/>
    </source>
</evidence>
<dbReference type="Gene3D" id="3.40.970.10">
    <property type="entry name" value="Ribonuclease H1, N-terminal domain"/>
    <property type="match status" value="1"/>
</dbReference>
<comment type="cofactor">
    <cofactor evidence="1">
        <name>Mg(2+)</name>
        <dbReference type="ChEBI" id="CHEBI:18420"/>
    </cofactor>
</comment>
<keyword evidence="6" id="KW-0255">Endonuclease</keyword>
<evidence type="ECO:0000256" key="3">
    <source>
        <dbReference type="ARBA" id="ARBA00012180"/>
    </source>
</evidence>
<evidence type="ECO:0000256" key="8">
    <source>
        <dbReference type="ARBA" id="ARBA00022842"/>
    </source>
</evidence>
<dbReference type="SUPFAM" id="SSF53098">
    <property type="entry name" value="Ribonuclease H-like"/>
    <property type="match status" value="1"/>
</dbReference>
<protein>
    <recommendedName>
        <fullName evidence="3">ribonuclease H</fullName>
        <ecNumber evidence="3">3.1.26.4</ecNumber>
    </recommendedName>
</protein>
<dbReference type="Pfam" id="PF13456">
    <property type="entry name" value="RVT_3"/>
    <property type="match status" value="1"/>
</dbReference>
<evidence type="ECO:0000313" key="10">
    <source>
        <dbReference type="EMBL" id="GAX12475.1"/>
    </source>
</evidence>
<accession>A0A1Z5JEP2</accession>
<keyword evidence="11" id="KW-1185">Reference proteome</keyword>
<proteinExistence type="inferred from homology"/>
<feature type="domain" description="RNase H type-1" evidence="9">
    <location>
        <begin position="93"/>
        <end position="256"/>
    </location>
</feature>
<evidence type="ECO:0000256" key="4">
    <source>
        <dbReference type="ARBA" id="ARBA00022722"/>
    </source>
</evidence>
<evidence type="ECO:0000256" key="5">
    <source>
        <dbReference type="ARBA" id="ARBA00022723"/>
    </source>
</evidence>
<dbReference type="EC" id="3.1.26.4" evidence="3"/>
<dbReference type="Proteomes" id="UP000198406">
    <property type="component" value="Unassembled WGS sequence"/>
</dbReference>
<comment type="caution">
    <text evidence="10">The sequence shown here is derived from an EMBL/GenBank/DDBJ whole genome shotgun (WGS) entry which is preliminary data.</text>
</comment>
<organism evidence="10 11">
    <name type="scientific">Fistulifera solaris</name>
    <name type="common">Oleaginous diatom</name>
    <dbReference type="NCBI Taxonomy" id="1519565"/>
    <lineage>
        <taxon>Eukaryota</taxon>
        <taxon>Sar</taxon>
        <taxon>Stramenopiles</taxon>
        <taxon>Ochrophyta</taxon>
        <taxon>Bacillariophyta</taxon>
        <taxon>Bacillariophyceae</taxon>
        <taxon>Bacillariophycidae</taxon>
        <taxon>Naviculales</taxon>
        <taxon>Naviculaceae</taxon>
        <taxon>Fistulifera</taxon>
    </lineage>
</organism>
<dbReference type="PANTHER" id="PTHR46387">
    <property type="entry name" value="POLYNUCLEOTIDYL TRANSFERASE, RIBONUCLEASE H-LIKE SUPERFAMILY PROTEIN"/>
    <property type="match status" value="1"/>
</dbReference>
<dbReference type="InterPro" id="IPR037056">
    <property type="entry name" value="RNase_H1_N_sf"/>
</dbReference>